<dbReference type="PANTHER" id="PTHR30250">
    <property type="entry name" value="PST FAMILY PREDICTED COLANIC ACID TRANSPORTER"/>
    <property type="match status" value="1"/>
</dbReference>
<dbReference type="RefSeq" id="WP_377479290.1">
    <property type="nucleotide sequence ID" value="NZ_JBHUOX010000001.1"/>
</dbReference>
<feature type="transmembrane region" description="Helical" evidence="7">
    <location>
        <begin position="79"/>
        <end position="106"/>
    </location>
</feature>
<evidence type="ECO:0000313" key="8">
    <source>
        <dbReference type="EMBL" id="MFD2998842.1"/>
    </source>
</evidence>
<sequence>MEIKKEAIRGVKWTSLSTGLTVIIQLIQTAILARILSPEDYGLMALANIAMGFISIFLDMGISYAIISKPHITHQQLSSLYWLNIITGILLFVILSSASPLVAAFYDEQELTPIIIITSITFISSGFSIQYYALLSKELKFDILSKIAILTQGTGFLISVILAFNGFKIYSLVYAYLFSSLFNSLLLIYFGRKYHVPSFYYSFQEIKEFISFGSFQIGERTLNYFNSQFDSLIIGKVLGPGMLGFYTLAKNLTIKPIDIINPIITKVTIPIMSKVSSDTNYLGRIYKKTLEYLCSINFPIYALFFILAEPIILVLYGAKWTEAIHFFRLLSLYFLIRTTFNPIGSLLIARGKANWAFYWNLSFFTIMPVAIWLGSFWGVSGVIFALIILFILGIYPLYRYLISTLISISFSEYIKVITAPLVPVFFSGIVCSFFIQFPSEALYQLILGSSIFGLVYIFLIYSFNRSLFQELISFKNK</sequence>
<feature type="transmembrane region" description="Helical" evidence="7">
    <location>
        <begin position="441"/>
        <end position="463"/>
    </location>
</feature>
<keyword evidence="4 7" id="KW-0812">Transmembrane</keyword>
<dbReference type="InterPro" id="IPR050833">
    <property type="entry name" value="Poly_Biosynth_Transport"/>
</dbReference>
<protein>
    <submittedName>
        <fullName evidence="8">MOP flippase family protein</fullName>
    </submittedName>
</protein>
<dbReference type="CDD" id="cd13127">
    <property type="entry name" value="MATE_tuaB_like"/>
    <property type="match status" value="1"/>
</dbReference>
<organism evidence="8 9">
    <name type="scientific">Pontibacter toksunensis</name>
    <dbReference type="NCBI Taxonomy" id="1332631"/>
    <lineage>
        <taxon>Bacteria</taxon>
        <taxon>Pseudomonadati</taxon>
        <taxon>Bacteroidota</taxon>
        <taxon>Cytophagia</taxon>
        <taxon>Cytophagales</taxon>
        <taxon>Hymenobacteraceae</taxon>
        <taxon>Pontibacter</taxon>
    </lineage>
</organism>
<accession>A0ABW6BPI5</accession>
<feature type="transmembrane region" description="Helical" evidence="7">
    <location>
        <begin position="147"/>
        <end position="167"/>
    </location>
</feature>
<dbReference type="Proteomes" id="UP001597641">
    <property type="component" value="Unassembled WGS sequence"/>
</dbReference>
<evidence type="ECO:0000256" key="6">
    <source>
        <dbReference type="ARBA" id="ARBA00023136"/>
    </source>
</evidence>
<feature type="transmembrane region" description="Helical" evidence="7">
    <location>
        <begin position="292"/>
        <end position="318"/>
    </location>
</feature>
<evidence type="ECO:0000313" key="9">
    <source>
        <dbReference type="Proteomes" id="UP001597641"/>
    </source>
</evidence>
<evidence type="ECO:0000256" key="2">
    <source>
        <dbReference type="ARBA" id="ARBA00007430"/>
    </source>
</evidence>
<feature type="transmembrane region" description="Helical" evidence="7">
    <location>
        <begin position="356"/>
        <end position="377"/>
    </location>
</feature>
<comment type="subcellular location">
    <subcellularLocation>
        <location evidence="1">Cell membrane</location>
        <topology evidence="1">Multi-pass membrane protein</topology>
    </subcellularLocation>
</comment>
<keyword evidence="6 7" id="KW-0472">Membrane</keyword>
<gene>
    <name evidence="8" type="ORF">ACFS7Z_00595</name>
</gene>
<proteinExistence type="inferred from homology"/>
<feature type="transmembrane region" description="Helical" evidence="7">
    <location>
        <begin position="413"/>
        <end position="435"/>
    </location>
</feature>
<feature type="transmembrane region" description="Helical" evidence="7">
    <location>
        <begin position="41"/>
        <end position="67"/>
    </location>
</feature>
<feature type="transmembrane region" description="Helical" evidence="7">
    <location>
        <begin position="112"/>
        <end position="135"/>
    </location>
</feature>
<keyword evidence="5 7" id="KW-1133">Transmembrane helix</keyword>
<dbReference type="PANTHER" id="PTHR30250:SF10">
    <property type="entry name" value="LIPOPOLYSACCHARIDE BIOSYNTHESIS PROTEIN WZXC"/>
    <property type="match status" value="1"/>
</dbReference>
<keyword evidence="3" id="KW-1003">Cell membrane</keyword>
<evidence type="ECO:0000256" key="1">
    <source>
        <dbReference type="ARBA" id="ARBA00004651"/>
    </source>
</evidence>
<evidence type="ECO:0000256" key="4">
    <source>
        <dbReference type="ARBA" id="ARBA00022692"/>
    </source>
</evidence>
<evidence type="ECO:0000256" key="7">
    <source>
        <dbReference type="SAM" id="Phobius"/>
    </source>
</evidence>
<evidence type="ECO:0000256" key="3">
    <source>
        <dbReference type="ARBA" id="ARBA00022475"/>
    </source>
</evidence>
<evidence type="ECO:0000256" key="5">
    <source>
        <dbReference type="ARBA" id="ARBA00022989"/>
    </source>
</evidence>
<feature type="transmembrane region" description="Helical" evidence="7">
    <location>
        <begin position="173"/>
        <end position="191"/>
    </location>
</feature>
<comment type="similarity">
    <text evidence="2">Belongs to the polysaccharide synthase family.</text>
</comment>
<feature type="transmembrane region" description="Helical" evidence="7">
    <location>
        <begin position="383"/>
        <end position="401"/>
    </location>
</feature>
<dbReference type="NCBIfam" id="NF007773">
    <property type="entry name" value="PRK10459.1"/>
    <property type="match status" value="1"/>
</dbReference>
<dbReference type="Pfam" id="PF13440">
    <property type="entry name" value="Polysacc_synt_3"/>
    <property type="match status" value="1"/>
</dbReference>
<keyword evidence="9" id="KW-1185">Reference proteome</keyword>
<comment type="caution">
    <text evidence="8">The sequence shown here is derived from an EMBL/GenBank/DDBJ whole genome shotgun (WGS) entry which is preliminary data.</text>
</comment>
<feature type="transmembrane region" description="Helical" evidence="7">
    <location>
        <begin position="330"/>
        <end position="349"/>
    </location>
</feature>
<name>A0ABW6BPI5_9BACT</name>
<reference evidence="9" key="1">
    <citation type="journal article" date="2019" name="Int. J. Syst. Evol. Microbiol.">
        <title>The Global Catalogue of Microorganisms (GCM) 10K type strain sequencing project: providing services to taxonomists for standard genome sequencing and annotation.</title>
        <authorList>
            <consortium name="The Broad Institute Genomics Platform"/>
            <consortium name="The Broad Institute Genome Sequencing Center for Infectious Disease"/>
            <person name="Wu L."/>
            <person name="Ma J."/>
        </authorList>
    </citation>
    <scope>NUCLEOTIDE SEQUENCE [LARGE SCALE GENOMIC DNA]</scope>
    <source>
        <strain evidence="9">KCTC 23984</strain>
    </source>
</reference>
<feature type="transmembrane region" description="Helical" evidence="7">
    <location>
        <begin position="12"/>
        <end position="35"/>
    </location>
</feature>
<dbReference type="EMBL" id="JBHUOX010000001">
    <property type="protein sequence ID" value="MFD2998842.1"/>
    <property type="molecule type" value="Genomic_DNA"/>
</dbReference>